<comment type="subcellular location">
    <subcellularLocation>
        <location evidence="6">Cytoplasm</location>
    </subcellularLocation>
</comment>
<keyword evidence="5 6" id="KW-0648">Protein biosynthesis</keyword>
<sequence length="370" mass="41736">MIDPSIKHDLREMATKLSNLRGSLDLDLKRELIANFEEKMSAPGFWDDNESAQEVISEMNAVKGAVDDYLELQQEHDDASLMAELADEEDDESLAKEVTESVKKLVRKIEAFELQLLLDEPYDSLNAILELHPGAGGTESQDWGEMLLRMYKRWAEKSGFKVEVMDYLAGDEAGIKSVTLLIKGHNAYGYLKAEKGVHRLVRISPFDSSGRRHTSFVSCDVVPEITNDSTIEIRTEDLKIDTYRASGAGGQHINTTDSAVRITHLPSGVVVTCQSERSQIKNREHAMTMLRSKLVERKIEEERKQLDEIRGEQSDIAWGSQIRSYVFHPYSMVKDHRTSVETGNIGAVMDGDLDPFIDGYLRSKLKIEVE</sequence>
<dbReference type="Pfam" id="PF03462">
    <property type="entry name" value="PCRF"/>
    <property type="match status" value="1"/>
</dbReference>
<dbReference type="NCBIfam" id="TIGR00020">
    <property type="entry name" value="prfB"/>
    <property type="match status" value="1"/>
</dbReference>
<evidence type="ECO:0000259" key="7">
    <source>
        <dbReference type="PROSITE" id="PS00745"/>
    </source>
</evidence>
<dbReference type="PANTHER" id="PTHR43116">
    <property type="entry name" value="PEPTIDE CHAIN RELEASE FACTOR 2"/>
    <property type="match status" value="1"/>
</dbReference>
<dbReference type="Gene3D" id="3.30.70.1660">
    <property type="match status" value="1"/>
</dbReference>
<dbReference type="Proteomes" id="UP001220509">
    <property type="component" value="Chromosome"/>
</dbReference>
<keyword evidence="4 6" id="KW-0488">Methylation</keyword>
<evidence type="ECO:0000256" key="4">
    <source>
        <dbReference type="ARBA" id="ARBA00022481"/>
    </source>
</evidence>
<dbReference type="InterPro" id="IPR000352">
    <property type="entry name" value="Pep_chain_release_fac_I"/>
</dbReference>
<feature type="domain" description="Prokaryotic-type class I peptide chain release factors" evidence="7">
    <location>
        <begin position="244"/>
        <end position="260"/>
    </location>
</feature>
<evidence type="ECO:0000256" key="6">
    <source>
        <dbReference type="HAMAP-Rule" id="MF_00094"/>
    </source>
</evidence>
<keyword evidence="9" id="KW-1185">Reference proteome</keyword>
<dbReference type="Gene3D" id="3.30.160.20">
    <property type="match status" value="1"/>
</dbReference>
<comment type="function">
    <text evidence="1 6">Peptide chain release factor 2 directs the termination of translation in response to the peptide chain termination codons UGA and UAA.</text>
</comment>
<gene>
    <name evidence="6 8" type="primary">prfB</name>
    <name evidence="8" type="ORF">PQ456_19725</name>
</gene>
<organism evidence="8 9">
    <name type="scientific">Paenibacillus kyungheensis</name>
    <dbReference type="NCBI Taxonomy" id="1452732"/>
    <lineage>
        <taxon>Bacteria</taxon>
        <taxon>Bacillati</taxon>
        <taxon>Bacillota</taxon>
        <taxon>Bacilli</taxon>
        <taxon>Bacillales</taxon>
        <taxon>Paenibacillaceae</taxon>
        <taxon>Paenibacillus</taxon>
    </lineage>
</organism>
<dbReference type="SMART" id="SM00937">
    <property type="entry name" value="PCRF"/>
    <property type="match status" value="1"/>
</dbReference>
<evidence type="ECO:0000256" key="3">
    <source>
        <dbReference type="ARBA" id="ARBA00019192"/>
    </source>
</evidence>
<comment type="similarity">
    <text evidence="2 6">Belongs to the prokaryotic/mitochondrial release factor family.</text>
</comment>
<dbReference type="FunFam" id="3.30.160.20:FF:000010">
    <property type="entry name" value="Peptide chain release factor 2"/>
    <property type="match status" value="1"/>
</dbReference>
<dbReference type="PROSITE" id="PS00745">
    <property type="entry name" value="RF_PROK_I"/>
    <property type="match status" value="1"/>
</dbReference>
<dbReference type="PANTHER" id="PTHR43116:SF3">
    <property type="entry name" value="CLASS I PEPTIDE CHAIN RELEASE FACTOR"/>
    <property type="match status" value="1"/>
</dbReference>
<proteinExistence type="inferred from homology"/>
<dbReference type="HAMAP" id="MF_00094">
    <property type="entry name" value="Rel_fac_2"/>
    <property type="match status" value="1"/>
</dbReference>
<comment type="PTM">
    <text evidence="6">Methylated by PrmC. Methylation increases the termination efficiency of RF2.</text>
</comment>
<dbReference type="InterPro" id="IPR005139">
    <property type="entry name" value="PCRF"/>
</dbReference>
<evidence type="ECO:0000256" key="2">
    <source>
        <dbReference type="ARBA" id="ARBA00010835"/>
    </source>
</evidence>
<dbReference type="AlphaFoldDB" id="A0AAX3M0C5"/>
<dbReference type="KEGG" id="pka:PQ456_19725"/>
<dbReference type="GO" id="GO:0016149">
    <property type="term" value="F:translation release factor activity, codon specific"/>
    <property type="evidence" value="ECO:0007669"/>
    <property type="project" value="UniProtKB-UniRule"/>
</dbReference>
<dbReference type="RefSeq" id="WP_273613732.1">
    <property type="nucleotide sequence ID" value="NZ_CP117416.1"/>
</dbReference>
<evidence type="ECO:0000256" key="1">
    <source>
        <dbReference type="ARBA" id="ARBA00002613"/>
    </source>
</evidence>
<dbReference type="Gene3D" id="1.20.58.410">
    <property type="entry name" value="Release factor"/>
    <property type="match status" value="1"/>
</dbReference>
<keyword evidence="6" id="KW-0963">Cytoplasm</keyword>
<evidence type="ECO:0000256" key="5">
    <source>
        <dbReference type="ARBA" id="ARBA00022917"/>
    </source>
</evidence>
<dbReference type="SUPFAM" id="SSF75620">
    <property type="entry name" value="Release factor"/>
    <property type="match status" value="1"/>
</dbReference>
<dbReference type="EMBL" id="CP117416">
    <property type="protein sequence ID" value="WCT55350.1"/>
    <property type="molecule type" value="Genomic_DNA"/>
</dbReference>
<dbReference type="InterPro" id="IPR004374">
    <property type="entry name" value="PrfB"/>
</dbReference>
<evidence type="ECO:0000313" key="8">
    <source>
        <dbReference type="EMBL" id="WCT55350.1"/>
    </source>
</evidence>
<protein>
    <recommendedName>
        <fullName evidence="3 6">Peptide chain release factor 2</fullName>
        <shortName evidence="6">RF-2</shortName>
    </recommendedName>
</protein>
<dbReference type="Pfam" id="PF00472">
    <property type="entry name" value="RF-1"/>
    <property type="match status" value="1"/>
</dbReference>
<name>A0AAX3M0C5_9BACL</name>
<feature type="modified residue" description="N5-methylglutamine" evidence="6">
    <location>
        <position position="251"/>
    </location>
</feature>
<reference evidence="8 9" key="1">
    <citation type="submission" date="2023-02" db="EMBL/GenBank/DDBJ databases">
        <title>Genome sequence of Paenibacillus kyungheensis KACC 18744.</title>
        <authorList>
            <person name="Kim S."/>
            <person name="Heo J."/>
            <person name="Kwon S.-W."/>
        </authorList>
    </citation>
    <scope>NUCLEOTIDE SEQUENCE [LARGE SCALE GENOMIC DNA]</scope>
    <source>
        <strain evidence="8 9">KACC 18744</strain>
    </source>
</reference>
<dbReference type="InterPro" id="IPR045853">
    <property type="entry name" value="Pep_chain_release_fac_I_sf"/>
</dbReference>
<accession>A0AAX3M0C5</accession>
<evidence type="ECO:0000313" key="9">
    <source>
        <dbReference type="Proteomes" id="UP001220509"/>
    </source>
</evidence>
<dbReference type="GO" id="GO:0005737">
    <property type="term" value="C:cytoplasm"/>
    <property type="evidence" value="ECO:0007669"/>
    <property type="project" value="UniProtKB-SubCell"/>
</dbReference>